<dbReference type="OrthoDB" id="21418at2759"/>
<reference evidence="2" key="1">
    <citation type="submission" date="2021-03" db="EMBL/GenBank/DDBJ databases">
        <authorList>
            <person name="Tagirdzhanova G."/>
        </authorList>
    </citation>
    <scope>NUCLEOTIDE SEQUENCE</scope>
</reference>
<accession>A0A8H3FPY6</accession>
<name>A0A8H3FPY6_9LECA</name>
<organism evidence="2 3">
    <name type="scientific">Gomphillus americanus</name>
    <dbReference type="NCBI Taxonomy" id="1940652"/>
    <lineage>
        <taxon>Eukaryota</taxon>
        <taxon>Fungi</taxon>
        <taxon>Dikarya</taxon>
        <taxon>Ascomycota</taxon>
        <taxon>Pezizomycotina</taxon>
        <taxon>Lecanoromycetes</taxon>
        <taxon>OSLEUM clade</taxon>
        <taxon>Ostropomycetidae</taxon>
        <taxon>Ostropales</taxon>
        <taxon>Graphidaceae</taxon>
        <taxon>Gomphilloideae</taxon>
        <taxon>Gomphillus</taxon>
    </lineage>
</organism>
<proteinExistence type="predicted"/>
<comment type="caution">
    <text evidence="2">The sequence shown here is derived from an EMBL/GenBank/DDBJ whole genome shotgun (WGS) entry which is preliminary data.</text>
</comment>
<feature type="region of interest" description="Disordered" evidence="1">
    <location>
        <begin position="180"/>
        <end position="200"/>
    </location>
</feature>
<dbReference type="PANTHER" id="PTHR38645">
    <property type="entry name" value="CHROMOSOME 9, WHOLE GENOME SHOTGUN SEQUENCE"/>
    <property type="match status" value="1"/>
</dbReference>
<keyword evidence="3" id="KW-1185">Reference proteome</keyword>
<protein>
    <submittedName>
        <fullName evidence="2">Uncharacterized protein</fullName>
    </submittedName>
</protein>
<sequence>MDSMRTLDRSLPASRESTEDLSSVFKAAAISITNLYKKAISAPQQARRAGYQDALDDLLSFLDRENLGLQDGEGWLVRQWATKLLDDRPLTTTSALPNKEEQHASDSEDEKETGKDAEKENSSSSVRGDSSPMHVSAERHTEEKPAASVEKLSVTLPTAETFTFTSPLAYPKDIEMQSMENAPKREVSPRAIRQRKPVKQKSFSAKILGIGNGSKRKMPFGEFFDIADLTDTREEGRKPTVRRKMA</sequence>
<feature type="region of interest" description="Disordered" evidence="1">
    <location>
        <begin position="1"/>
        <end position="20"/>
    </location>
</feature>
<evidence type="ECO:0000313" key="2">
    <source>
        <dbReference type="EMBL" id="CAF9927284.1"/>
    </source>
</evidence>
<feature type="compositionally biased region" description="Basic and acidic residues" evidence="1">
    <location>
        <begin position="98"/>
        <end position="121"/>
    </location>
</feature>
<dbReference type="EMBL" id="CAJPDQ010000027">
    <property type="protein sequence ID" value="CAF9927284.1"/>
    <property type="molecule type" value="Genomic_DNA"/>
</dbReference>
<evidence type="ECO:0000313" key="3">
    <source>
        <dbReference type="Proteomes" id="UP000664169"/>
    </source>
</evidence>
<feature type="compositionally biased region" description="Basic and acidic residues" evidence="1">
    <location>
        <begin position="136"/>
        <end position="145"/>
    </location>
</feature>
<dbReference type="PANTHER" id="PTHR38645:SF1">
    <property type="entry name" value="YALI0F12243P"/>
    <property type="match status" value="1"/>
</dbReference>
<feature type="region of interest" description="Disordered" evidence="1">
    <location>
        <begin position="91"/>
        <end position="150"/>
    </location>
</feature>
<evidence type="ECO:0000256" key="1">
    <source>
        <dbReference type="SAM" id="MobiDB-lite"/>
    </source>
</evidence>
<gene>
    <name evidence="2" type="ORF">GOMPHAMPRED_004352</name>
</gene>
<dbReference type="AlphaFoldDB" id="A0A8H3FPY6"/>
<dbReference type="Proteomes" id="UP000664169">
    <property type="component" value="Unassembled WGS sequence"/>
</dbReference>